<dbReference type="KEGG" id="pfp:PFL1_02788"/>
<keyword evidence="2" id="KW-0479">Metal-binding</keyword>
<proteinExistence type="inferred from homology"/>
<dbReference type="Pfam" id="PF00130">
    <property type="entry name" value="C1_1"/>
    <property type="match status" value="1"/>
</dbReference>
<dbReference type="PROSITE" id="PS50002">
    <property type="entry name" value="SH3"/>
    <property type="match status" value="2"/>
</dbReference>
<evidence type="ECO:0000256" key="6">
    <source>
        <dbReference type="ARBA" id="ARBA00061387"/>
    </source>
</evidence>
<dbReference type="GO" id="GO:0046872">
    <property type="term" value="F:metal ion binding"/>
    <property type="evidence" value="ECO:0007669"/>
    <property type="project" value="UniProtKB-KW"/>
</dbReference>
<dbReference type="HOGENOM" id="CLU_015390_1_0_1"/>
<dbReference type="RefSeq" id="XP_007878494.1">
    <property type="nucleotide sequence ID" value="XM_007880303.1"/>
</dbReference>
<evidence type="ECO:0000256" key="9">
    <source>
        <dbReference type="PROSITE-ProRule" id="PRU01077"/>
    </source>
</evidence>
<dbReference type="GeneID" id="19316903"/>
<dbReference type="InterPro" id="IPR001060">
    <property type="entry name" value="FCH_dom"/>
</dbReference>
<feature type="domain" description="SH3" evidence="11">
    <location>
        <begin position="603"/>
        <end position="663"/>
    </location>
</feature>
<keyword evidence="3" id="KW-0862">Zinc</keyword>
<dbReference type="SUPFAM" id="SSF57889">
    <property type="entry name" value="Cysteine-rich domain"/>
    <property type="match status" value="1"/>
</dbReference>
<dbReference type="SMART" id="SM00326">
    <property type="entry name" value="SH3"/>
    <property type="match status" value="2"/>
</dbReference>
<dbReference type="CDD" id="cd20824">
    <property type="entry name" value="C1_SpBZZ1-like"/>
    <property type="match status" value="1"/>
</dbReference>
<keyword evidence="1 8" id="KW-0728">SH3 domain</keyword>
<evidence type="ECO:0000256" key="2">
    <source>
        <dbReference type="ARBA" id="ARBA00022723"/>
    </source>
</evidence>
<dbReference type="GO" id="GO:0030833">
    <property type="term" value="P:regulation of actin filament polymerization"/>
    <property type="evidence" value="ECO:0007669"/>
    <property type="project" value="TreeGrafter"/>
</dbReference>
<dbReference type="Proteomes" id="UP000053664">
    <property type="component" value="Unassembled WGS sequence"/>
</dbReference>
<accession>A0A061HAU8</accession>
<dbReference type="SMART" id="SM00055">
    <property type="entry name" value="FCH"/>
    <property type="match status" value="1"/>
</dbReference>
<comment type="similarity">
    <text evidence="6">Belongs to the BZZ1 family.</text>
</comment>
<dbReference type="eggNOG" id="KOG3565">
    <property type="taxonomic scope" value="Eukaryota"/>
</dbReference>
<dbReference type="InterPro" id="IPR036028">
    <property type="entry name" value="SH3-like_dom_sf"/>
</dbReference>
<dbReference type="SUPFAM" id="SSF103657">
    <property type="entry name" value="BAR/IMD domain-like"/>
    <property type="match status" value="1"/>
</dbReference>
<dbReference type="PANTHER" id="PTHR15735">
    <property type="entry name" value="FCH AND DOUBLE SH3 DOMAINS PROTEIN"/>
    <property type="match status" value="1"/>
</dbReference>
<name>A0A061HAU8_9BASI</name>
<organism evidence="14 15">
    <name type="scientific">Pseudozyma flocculosa PF-1</name>
    <dbReference type="NCBI Taxonomy" id="1277687"/>
    <lineage>
        <taxon>Eukaryota</taxon>
        <taxon>Fungi</taxon>
        <taxon>Dikarya</taxon>
        <taxon>Basidiomycota</taxon>
        <taxon>Ustilaginomycotina</taxon>
        <taxon>Ustilaginomycetes</taxon>
        <taxon>Ustilaginales</taxon>
        <taxon>Ustilaginaceae</taxon>
        <taxon>Pseudozyma</taxon>
    </lineage>
</organism>
<dbReference type="InterPro" id="IPR046349">
    <property type="entry name" value="C1-like_sf"/>
</dbReference>
<dbReference type="Pfam" id="PF14604">
    <property type="entry name" value="SH3_9"/>
    <property type="match status" value="2"/>
</dbReference>
<protein>
    <recommendedName>
        <fullName evidence="7">Protein BZZ1</fullName>
    </recommendedName>
</protein>
<dbReference type="EMBL" id="KE361630">
    <property type="protein sequence ID" value="EPQ29569.1"/>
    <property type="molecule type" value="Genomic_DNA"/>
</dbReference>
<gene>
    <name evidence="14" type="ORF">PFL1_02788</name>
</gene>
<evidence type="ECO:0000256" key="8">
    <source>
        <dbReference type="PROSITE-ProRule" id="PRU00192"/>
    </source>
</evidence>
<feature type="domain" description="F-BAR" evidence="13">
    <location>
        <begin position="1"/>
        <end position="274"/>
    </location>
</feature>
<dbReference type="GO" id="GO:0030864">
    <property type="term" value="C:cortical actin cytoskeleton"/>
    <property type="evidence" value="ECO:0007669"/>
    <property type="project" value="UniProtKB-ARBA"/>
</dbReference>
<dbReference type="PROSITE" id="PS00479">
    <property type="entry name" value="ZF_DAG_PE_1"/>
    <property type="match status" value="1"/>
</dbReference>
<dbReference type="AlphaFoldDB" id="A0A061HAU8"/>
<evidence type="ECO:0000313" key="14">
    <source>
        <dbReference type="EMBL" id="EPQ29569.1"/>
    </source>
</evidence>
<evidence type="ECO:0000256" key="5">
    <source>
        <dbReference type="ARBA" id="ARBA00054085"/>
    </source>
</evidence>
<evidence type="ECO:0000259" key="13">
    <source>
        <dbReference type="PROSITE" id="PS51741"/>
    </source>
</evidence>
<feature type="domain" description="SH3" evidence="11">
    <location>
        <begin position="516"/>
        <end position="577"/>
    </location>
</feature>
<dbReference type="Pfam" id="PF00611">
    <property type="entry name" value="FCH"/>
    <property type="match status" value="1"/>
</dbReference>
<dbReference type="PROSITE" id="PS51741">
    <property type="entry name" value="F_BAR"/>
    <property type="match status" value="1"/>
</dbReference>
<dbReference type="InterPro" id="IPR020454">
    <property type="entry name" value="DAG/PE-bd"/>
</dbReference>
<reference evidence="14 15" key="1">
    <citation type="journal article" date="2013" name="Plant Cell">
        <title>The transition from a phytopathogenic smut ancestor to an anamorphic biocontrol agent deciphered by comparative whole-genome analysis.</title>
        <authorList>
            <person name="Lefebvre F."/>
            <person name="Joly D.L."/>
            <person name="Labbe C."/>
            <person name="Teichmann B."/>
            <person name="Linning R."/>
            <person name="Belzile F."/>
            <person name="Bakkeren G."/>
            <person name="Belanger R.R."/>
        </authorList>
    </citation>
    <scope>NUCLEOTIDE SEQUENCE [LARGE SCALE GENOMIC DNA]</scope>
    <source>
        <strain evidence="14 15">PF-1</strain>
    </source>
</reference>
<evidence type="ECO:0000259" key="12">
    <source>
        <dbReference type="PROSITE" id="PS50081"/>
    </source>
</evidence>
<feature type="region of interest" description="Disordered" evidence="10">
    <location>
        <begin position="156"/>
        <end position="180"/>
    </location>
</feature>
<dbReference type="Gene3D" id="3.30.60.20">
    <property type="match status" value="1"/>
</dbReference>
<dbReference type="SMART" id="SM00109">
    <property type="entry name" value="C1"/>
    <property type="match status" value="1"/>
</dbReference>
<dbReference type="GO" id="GO:0045010">
    <property type="term" value="P:actin nucleation"/>
    <property type="evidence" value="ECO:0007669"/>
    <property type="project" value="UniProtKB-ARBA"/>
</dbReference>
<dbReference type="OrthoDB" id="8783038at2759"/>
<feature type="domain" description="Phorbol-ester/DAG-type" evidence="12">
    <location>
        <begin position="404"/>
        <end position="454"/>
    </location>
</feature>
<dbReference type="PRINTS" id="PR00452">
    <property type="entry name" value="SH3DOMAIN"/>
</dbReference>
<evidence type="ECO:0000259" key="11">
    <source>
        <dbReference type="PROSITE" id="PS50002"/>
    </source>
</evidence>
<dbReference type="InterPro" id="IPR002219">
    <property type="entry name" value="PKC_DAG/PE"/>
</dbReference>
<sequence length="663" mass="72150">MPTALFGEHLPDQLHPIANTIACHLAIEADASTFLAERAALEREYASKLSVLTRKYREKKSKRDHEAAVGPSPTREWTGQQATLAAFVTDIFNTTDAASQDHLHLATELDKVSTEMASSGRKREEIRKKHTSYASKLLSDRDKIYADREKAKSKYDDHCREVEAHRQKKEKAGADDRHADRAEKGFQTAQVDMWNAKNMYLLQIEVSNAAKQKFYREDLPAVENGLQSLWTLTTQRTAASLARANALVADHHNALSTKYKQLEESKKKVDPDQDQQTFIEYNKQSWQEPREWSFEPCSVFFDSPDMSVEAAPTVFLQNRLLRCRAKLAELDPLAEAKRKEVAGLENLRDAYEKQDGLGDPDAVLDNLFESLKTAFAFEIEICLLEAEVERIVGAIGENQGEAKPHRFKPASFTIPTTCQYCNGTIWGIARQGCICKPCGYTVHAKCEMKVPAQCKAAPSGSGASGTSYRSSSIRRSIGLGRTMSSASTGGASSMGAGSRSTGDFGTAKSIPESVVGANPVGRVVYGFDATSPFELSVQEGDIIELIEDDVESTGWIKVAKGQSQGLVPTSYCDFDSAPAPVSNDPVPSSGAVPAAGGQGTGQGCGKFVKALYDYAAQDGDELSLVAGEVVELTAVGLAYGDGWCQGVKNGKVGILPSNYVEEV</sequence>
<evidence type="ECO:0000256" key="7">
    <source>
        <dbReference type="ARBA" id="ARBA00074946"/>
    </source>
</evidence>
<keyword evidence="4 9" id="KW-0175">Coiled coil</keyword>
<evidence type="ECO:0000256" key="1">
    <source>
        <dbReference type="ARBA" id="ARBA00022443"/>
    </source>
</evidence>
<dbReference type="InterPro" id="IPR027267">
    <property type="entry name" value="AH/BAR_dom_sf"/>
</dbReference>
<dbReference type="Gene3D" id="1.20.1270.60">
    <property type="entry name" value="Arfaptin homology (AH) domain/BAR domain"/>
    <property type="match status" value="1"/>
</dbReference>
<dbReference type="FunFam" id="1.20.1270.60:FF:000060">
    <property type="entry name" value="Actin polymerization protein Bzz1"/>
    <property type="match status" value="1"/>
</dbReference>
<dbReference type="PROSITE" id="PS50081">
    <property type="entry name" value="ZF_DAG_PE_2"/>
    <property type="match status" value="1"/>
</dbReference>
<evidence type="ECO:0000256" key="3">
    <source>
        <dbReference type="ARBA" id="ARBA00022833"/>
    </source>
</evidence>
<dbReference type="InterPro" id="IPR031160">
    <property type="entry name" value="F_BAR_dom"/>
</dbReference>
<dbReference type="PANTHER" id="PTHR15735:SF21">
    <property type="entry name" value="PROTEIN NERVOUS WRECK"/>
    <property type="match status" value="1"/>
</dbReference>
<comment type="function">
    <text evidence="5">Plays a role in endocytosis and trafficking to the vacuole. Functions with type I myosins to restore polarity of the actin cytoskeleton after NaCl stress.</text>
</comment>
<dbReference type="InterPro" id="IPR001452">
    <property type="entry name" value="SH3_domain"/>
</dbReference>
<feature type="region of interest" description="Disordered" evidence="10">
    <location>
        <begin position="481"/>
        <end position="502"/>
    </location>
</feature>
<dbReference type="SUPFAM" id="SSF50044">
    <property type="entry name" value="SH3-domain"/>
    <property type="match status" value="2"/>
</dbReference>
<dbReference type="Gene3D" id="2.30.30.40">
    <property type="entry name" value="SH3 Domains"/>
    <property type="match status" value="2"/>
</dbReference>
<dbReference type="PRINTS" id="PR00008">
    <property type="entry name" value="DAGPEDOMAIN"/>
</dbReference>
<evidence type="ECO:0000313" key="15">
    <source>
        <dbReference type="Proteomes" id="UP000053664"/>
    </source>
</evidence>
<evidence type="ECO:0000256" key="10">
    <source>
        <dbReference type="SAM" id="MobiDB-lite"/>
    </source>
</evidence>
<evidence type="ECO:0000256" key="4">
    <source>
        <dbReference type="ARBA" id="ARBA00023054"/>
    </source>
</evidence>